<dbReference type="RefSeq" id="WP_203994697.1">
    <property type="nucleotide sequence ID" value="NZ_BOOU01000113.1"/>
</dbReference>
<dbReference type="EMBL" id="BOOU01000113">
    <property type="protein sequence ID" value="GII81834.1"/>
    <property type="molecule type" value="Genomic_DNA"/>
</dbReference>
<dbReference type="InterPro" id="IPR029021">
    <property type="entry name" value="Prot-tyrosine_phosphatase-like"/>
</dbReference>
<dbReference type="PROSITE" id="PS50056">
    <property type="entry name" value="TYR_PHOSPHATASE_2"/>
    <property type="match status" value="1"/>
</dbReference>
<reference evidence="2" key="1">
    <citation type="submission" date="2021-01" db="EMBL/GenBank/DDBJ databases">
        <title>Whole genome shotgun sequence of Sphaerisporangium rufum NBRC 109079.</title>
        <authorList>
            <person name="Komaki H."/>
            <person name="Tamura T."/>
        </authorList>
    </citation>
    <scope>NUCLEOTIDE SEQUENCE</scope>
    <source>
        <strain evidence="2">NBRC 109079</strain>
    </source>
</reference>
<dbReference type="Gene3D" id="3.90.190.10">
    <property type="entry name" value="Protein tyrosine phosphatase superfamily"/>
    <property type="match status" value="1"/>
</dbReference>
<name>A0A919R930_9ACTN</name>
<accession>A0A919R930</accession>
<dbReference type="Pfam" id="PF00782">
    <property type="entry name" value="DSPc"/>
    <property type="match status" value="1"/>
</dbReference>
<keyword evidence="3" id="KW-1185">Reference proteome</keyword>
<sequence>MIPCSASPDCPFADGHTDPCVVPVVEGFGWVPVPSEPWNEILDGLHQGGSWVTPAEAEFDAVLTLYASAQPISGRLEQRHWPILDAEMPDESELTAAMCWVHDQWRAGRRVLVRCQAGLNRSGLVVARTLIETGVEPGEAIRLIRARRSGYALCNPRFEAHLRAMTKPTDPEPQS</sequence>
<gene>
    <name evidence="2" type="ORF">Sru01_68160</name>
</gene>
<comment type="caution">
    <text evidence="2">The sequence shown here is derived from an EMBL/GenBank/DDBJ whole genome shotgun (WGS) entry which is preliminary data.</text>
</comment>
<organism evidence="2 3">
    <name type="scientific">Sphaerisporangium rufum</name>
    <dbReference type="NCBI Taxonomy" id="1381558"/>
    <lineage>
        <taxon>Bacteria</taxon>
        <taxon>Bacillati</taxon>
        <taxon>Actinomycetota</taxon>
        <taxon>Actinomycetes</taxon>
        <taxon>Streptosporangiales</taxon>
        <taxon>Streptosporangiaceae</taxon>
        <taxon>Sphaerisporangium</taxon>
    </lineage>
</organism>
<evidence type="ECO:0000313" key="3">
    <source>
        <dbReference type="Proteomes" id="UP000655287"/>
    </source>
</evidence>
<dbReference type="AlphaFoldDB" id="A0A919R930"/>
<dbReference type="SUPFAM" id="SSF52799">
    <property type="entry name" value="(Phosphotyrosine protein) phosphatases II"/>
    <property type="match status" value="1"/>
</dbReference>
<proteinExistence type="predicted"/>
<evidence type="ECO:0000313" key="2">
    <source>
        <dbReference type="EMBL" id="GII81834.1"/>
    </source>
</evidence>
<protein>
    <submittedName>
        <fullName evidence="2">Protein phosphatase</fullName>
    </submittedName>
</protein>
<dbReference type="InterPro" id="IPR000340">
    <property type="entry name" value="Dual-sp_phosphatase_cat-dom"/>
</dbReference>
<feature type="domain" description="Tyrosine specific protein phosphatases" evidence="1">
    <location>
        <begin position="92"/>
        <end position="159"/>
    </location>
</feature>
<dbReference type="Proteomes" id="UP000655287">
    <property type="component" value="Unassembled WGS sequence"/>
</dbReference>
<dbReference type="InterPro" id="IPR000387">
    <property type="entry name" value="Tyr_Pase_dom"/>
</dbReference>
<evidence type="ECO:0000259" key="1">
    <source>
        <dbReference type="PROSITE" id="PS50056"/>
    </source>
</evidence>